<name>A0A0C3GM14_OIDMZ</name>
<dbReference type="InParanoid" id="A0A0C3GM14"/>
<reference evidence="2 3" key="1">
    <citation type="submission" date="2014-04" db="EMBL/GenBank/DDBJ databases">
        <authorList>
            <consortium name="DOE Joint Genome Institute"/>
            <person name="Kuo A."/>
            <person name="Martino E."/>
            <person name="Perotto S."/>
            <person name="Kohler A."/>
            <person name="Nagy L.G."/>
            <person name="Floudas D."/>
            <person name="Copeland A."/>
            <person name="Barry K.W."/>
            <person name="Cichocki N."/>
            <person name="Veneault-Fourrey C."/>
            <person name="LaButti K."/>
            <person name="Lindquist E.A."/>
            <person name="Lipzen A."/>
            <person name="Lundell T."/>
            <person name="Morin E."/>
            <person name="Murat C."/>
            <person name="Sun H."/>
            <person name="Tunlid A."/>
            <person name="Henrissat B."/>
            <person name="Grigoriev I.V."/>
            <person name="Hibbett D.S."/>
            <person name="Martin F."/>
            <person name="Nordberg H.P."/>
            <person name="Cantor M.N."/>
            <person name="Hua S.X."/>
        </authorList>
    </citation>
    <scope>NUCLEOTIDE SEQUENCE [LARGE SCALE GENOMIC DNA]</scope>
    <source>
        <strain evidence="2 3">Zn</strain>
    </source>
</reference>
<proteinExistence type="predicted"/>
<dbReference type="InterPro" id="IPR023213">
    <property type="entry name" value="CAT-like_dom_sf"/>
</dbReference>
<evidence type="ECO:0000256" key="1">
    <source>
        <dbReference type="ARBA" id="ARBA00022679"/>
    </source>
</evidence>
<reference evidence="3" key="2">
    <citation type="submission" date="2015-01" db="EMBL/GenBank/DDBJ databases">
        <title>Evolutionary Origins and Diversification of the Mycorrhizal Mutualists.</title>
        <authorList>
            <consortium name="DOE Joint Genome Institute"/>
            <consortium name="Mycorrhizal Genomics Consortium"/>
            <person name="Kohler A."/>
            <person name="Kuo A."/>
            <person name="Nagy L.G."/>
            <person name="Floudas D."/>
            <person name="Copeland A."/>
            <person name="Barry K.W."/>
            <person name="Cichocki N."/>
            <person name="Veneault-Fourrey C."/>
            <person name="LaButti K."/>
            <person name="Lindquist E.A."/>
            <person name="Lipzen A."/>
            <person name="Lundell T."/>
            <person name="Morin E."/>
            <person name="Murat C."/>
            <person name="Riley R."/>
            <person name="Ohm R."/>
            <person name="Sun H."/>
            <person name="Tunlid A."/>
            <person name="Henrissat B."/>
            <person name="Grigoriev I.V."/>
            <person name="Hibbett D.S."/>
            <person name="Martin F."/>
        </authorList>
    </citation>
    <scope>NUCLEOTIDE SEQUENCE [LARGE SCALE GENOMIC DNA]</scope>
    <source>
        <strain evidence="3">Zn</strain>
    </source>
</reference>
<dbReference type="Gene3D" id="3.30.559.10">
    <property type="entry name" value="Chloramphenicol acetyltransferase-like domain"/>
    <property type="match status" value="2"/>
</dbReference>
<dbReference type="InterPro" id="IPR051283">
    <property type="entry name" value="Sec_Metabolite_Acyltrans"/>
</dbReference>
<dbReference type="AlphaFoldDB" id="A0A0C3GM14"/>
<evidence type="ECO:0000313" key="2">
    <source>
        <dbReference type="EMBL" id="KIM97135.1"/>
    </source>
</evidence>
<protein>
    <submittedName>
        <fullName evidence="2">Uncharacterized protein</fullName>
    </submittedName>
</protein>
<dbReference type="HOGENOM" id="CLU_026450_1_0_1"/>
<gene>
    <name evidence="2" type="ORF">OIDMADRAFT_130426</name>
</gene>
<dbReference type="PANTHER" id="PTHR31896:SF64">
    <property type="entry name" value="TRICHOTHECENE 3-O-ACETYLTRANSFERASE"/>
    <property type="match status" value="1"/>
</dbReference>
<dbReference type="STRING" id="913774.A0A0C3GM14"/>
<dbReference type="GO" id="GO:0016740">
    <property type="term" value="F:transferase activity"/>
    <property type="evidence" value="ECO:0007669"/>
    <property type="project" value="UniProtKB-KW"/>
</dbReference>
<dbReference type="PANTHER" id="PTHR31896">
    <property type="entry name" value="FAMILY REGULATORY PROTEIN, PUTATIVE (AFU_ORTHOLOGUE AFUA_3G14730)-RELATED"/>
    <property type="match status" value="1"/>
</dbReference>
<sequence length="487" mass="53336">MPTTNKVNASLTLDGEKYNSFVSPSQYGLPRSSAELKLSPLDMHMPRVYVPRWILCFPLKIGVEKDQIYENLKLGLAHTISSIPWIAGRIGPCEGRDPRENWIQILDSLSGVNFPYNDLSELLPSYAALHAEHFPLSRLKTTPFLPIGLLPETPHPPVMAAQANFIEGGLLLAIGIHHSVSDASAVGAILNIWAQNTAVAWGSTELNFSRFEPQCKDRSPLMLGTSGAKMVDFPEYYLQATAITTVADGNSDRRTSTPLKLPPMTARIFHFSPSTLAALKAEAAAYSTNDALTAFLWRHMTLARNPVSQSKPAAHKIGETSTVLYAANIRRRTSPPLPQNFLGNAFIAVKTDGLDISTLMSSSGLKIATSTIRKSLRRLTDVPNHISLTIGLMEQFGPTELKYAYNGFLGPDIMATSWADVGVYNNVWGDLGKAECFRIPGEGSDGNMAVFPRLKNGGLEVWVALKTEVMERLVGDRDFLAKAELWA</sequence>
<dbReference type="OrthoDB" id="1862401at2759"/>
<dbReference type="EMBL" id="KN832882">
    <property type="protein sequence ID" value="KIM97135.1"/>
    <property type="molecule type" value="Genomic_DNA"/>
</dbReference>
<evidence type="ECO:0000313" key="3">
    <source>
        <dbReference type="Proteomes" id="UP000054321"/>
    </source>
</evidence>
<keyword evidence="3" id="KW-1185">Reference proteome</keyword>
<accession>A0A0C3GM14</accession>
<keyword evidence="1" id="KW-0808">Transferase</keyword>
<organism evidence="2 3">
    <name type="scientific">Oidiodendron maius (strain Zn)</name>
    <dbReference type="NCBI Taxonomy" id="913774"/>
    <lineage>
        <taxon>Eukaryota</taxon>
        <taxon>Fungi</taxon>
        <taxon>Dikarya</taxon>
        <taxon>Ascomycota</taxon>
        <taxon>Pezizomycotina</taxon>
        <taxon>Leotiomycetes</taxon>
        <taxon>Leotiomycetes incertae sedis</taxon>
        <taxon>Myxotrichaceae</taxon>
        <taxon>Oidiodendron</taxon>
    </lineage>
</organism>
<dbReference type="Proteomes" id="UP000054321">
    <property type="component" value="Unassembled WGS sequence"/>
</dbReference>
<dbReference type="Pfam" id="PF02458">
    <property type="entry name" value="Transferase"/>
    <property type="match status" value="1"/>
</dbReference>